<dbReference type="InterPro" id="IPR011990">
    <property type="entry name" value="TPR-like_helical_dom_sf"/>
</dbReference>
<dbReference type="GO" id="GO:0004016">
    <property type="term" value="F:adenylate cyclase activity"/>
    <property type="evidence" value="ECO:0007669"/>
    <property type="project" value="TreeGrafter"/>
</dbReference>
<proteinExistence type="predicted"/>
<evidence type="ECO:0000259" key="4">
    <source>
        <dbReference type="Pfam" id="PF13191"/>
    </source>
</evidence>
<keyword evidence="2" id="KW-0067">ATP-binding</keyword>
<dbReference type="EMBL" id="CP108140">
    <property type="protein sequence ID" value="WTP91503.1"/>
    <property type="molecule type" value="Genomic_DNA"/>
</dbReference>
<reference evidence="5" key="1">
    <citation type="submission" date="2022-10" db="EMBL/GenBank/DDBJ databases">
        <title>The complete genomes of actinobacterial strains from the NBC collection.</title>
        <authorList>
            <person name="Joergensen T.S."/>
            <person name="Alvarez Arevalo M."/>
            <person name="Sterndorff E.B."/>
            <person name="Faurdal D."/>
            <person name="Vuksanovic O."/>
            <person name="Mourched A.-S."/>
            <person name="Charusanti P."/>
            <person name="Shaw S."/>
            <person name="Blin K."/>
            <person name="Weber T."/>
        </authorList>
    </citation>
    <scope>NUCLEOTIDE SEQUENCE</scope>
    <source>
        <strain evidence="5">NBC 00180</strain>
    </source>
</reference>
<dbReference type="InterPro" id="IPR027417">
    <property type="entry name" value="P-loop_NTPase"/>
</dbReference>
<accession>A0AAU1ICP3</accession>
<feature type="domain" description="Orc1-like AAA ATPase" evidence="4">
    <location>
        <begin position="6"/>
        <end position="170"/>
    </location>
</feature>
<dbReference type="PANTHER" id="PTHR16305">
    <property type="entry name" value="TESTICULAR SOLUBLE ADENYLYL CYCLASE"/>
    <property type="match status" value="1"/>
</dbReference>
<sequence length="884" mass="93441">MTSAEELYERTAELDALQSGLARARSGRGQVIVAMGPAGIGKTRLLTEAGRMAAADCDVAVARADSLHQHLPFAVMRQLLQPLVTQLSASQRQCRMSPAASRALQDVTDSAALPQAEEGVTESLLALTFELCKDKPLVFVVDDLQWADTASVKFLFHLLPLIERQRCCVIAALDDNDEDAPALLNTITADRRCHLLRLSSLGPQTIATIVEASSACSGSPPPDPSFLHACHSATAGNPLFLGELLRLLAREQAAPSADTVARLAPVNAQTVQDRVRTALEQLPKDSGSLTRAAAALGPSPSLAQAARLADMPLDAAQQAMEELRRADRILDPTPGGDVRFVHPLVHAAVYDAVPADESSAAHGRAAALLRADGQPEEAAVHLLRTLPGGGFETVHRLLQAAELAWARGSPEAATVYLRRCVAEPPDEEQRASILYDLGRSCLLNDAAAAADDLDQAYTAATHARPRAEAALALGEALLMQQRSQEAMEVWQHALAEVAEDTSLFQQIQACVLSLPLYDPSQPTLRRATLRQIAEVRSRATRFPPGGTALDCVVAGHDAVLGDPRAVSRALHALHGPSCDELADLPGGEVALALGWLVLISGDQDAVLASLDRALAHAHRTESLTSEAITLTYRAMAGLAHGNLAQAETDAQQAASAAQAASASLLRNVLSPVWADTLLERGLLEQAETALACAQAEPAPVTDLTYHVQCSRARLLRLGGHTDQALEAALAAGQSFTAAGGTNPALLPWMSEAAWCLHALGRTDEALDLAYEELRQARNWSAPRAWGRALRTLGLLQTSAADGLKYLDAAVLRLQPSPARLEYAKALADYAAALAAAGRQTEASQATAEALTLAQRCAAPALTGQIRSGRPADPTTEPVWAAGHG</sequence>
<name>A0AAU1ICP3_9ACTN</name>
<gene>
    <name evidence="5" type="ORF">OG477_42350</name>
</gene>
<dbReference type="Gene3D" id="3.40.50.300">
    <property type="entry name" value="P-loop containing nucleotide triphosphate hydrolases"/>
    <property type="match status" value="1"/>
</dbReference>
<evidence type="ECO:0000256" key="2">
    <source>
        <dbReference type="ARBA" id="ARBA00022840"/>
    </source>
</evidence>
<dbReference type="GO" id="GO:0005524">
    <property type="term" value="F:ATP binding"/>
    <property type="evidence" value="ECO:0007669"/>
    <property type="project" value="UniProtKB-KW"/>
</dbReference>
<evidence type="ECO:0000256" key="3">
    <source>
        <dbReference type="SAM" id="MobiDB-lite"/>
    </source>
</evidence>
<dbReference type="PANTHER" id="PTHR16305:SF35">
    <property type="entry name" value="TRANSCRIPTIONAL ACTIVATOR DOMAIN"/>
    <property type="match status" value="1"/>
</dbReference>
<protein>
    <submittedName>
        <fullName evidence="5">AAA family ATPase</fullName>
    </submittedName>
</protein>
<dbReference type="InterPro" id="IPR041664">
    <property type="entry name" value="AAA_16"/>
</dbReference>
<dbReference type="GO" id="GO:0005737">
    <property type="term" value="C:cytoplasm"/>
    <property type="evidence" value="ECO:0007669"/>
    <property type="project" value="TreeGrafter"/>
</dbReference>
<dbReference type="Gene3D" id="1.25.40.10">
    <property type="entry name" value="Tetratricopeptide repeat domain"/>
    <property type="match status" value="1"/>
</dbReference>
<dbReference type="SUPFAM" id="SSF52540">
    <property type="entry name" value="P-loop containing nucleoside triphosphate hydrolases"/>
    <property type="match status" value="1"/>
</dbReference>
<keyword evidence="1" id="KW-0547">Nucleotide-binding</keyword>
<dbReference type="SUPFAM" id="SSF48452">
    <property type="entry name" value="TPR-like"/>
    <property type="match status" value="2"/>
</dbReference>
<dbReference type="Pfam" id="PF13191">
    <property type="entry name" value="AAA_16"/>
    <property type="match status" value="1"/>
</dbReference>
<evidence type="ECO:0000256" key="1">
    <source>
        <dbReference type="ARBA" id="ARBA00022741"/>
    </source>
</evidence>
<organism evidence="5">
    <name type="scientific">Streptomyces sp. NBC_00180</name>
    <dbReference type="NCBI Taxonomy" id="2903632"/>
    <lineage>
        <taxon>Bacteria</taxon>
        <taxon>Bacillati</taxon>
        <taxon>Actinomycetota</taxon>
        <taxon>Actinomycetes</taxon>
        <taxon>Kitasatosporales</taxon>
        <taxon>Streptomycetaceae</taxon>
        <taxon>Streptomyces</taxon>
    </lineage>
</organism>
<dbReference type="AlphaFoldDB" id="A0AAU1ICP3"/>
<evidence type="ECO:0000313" key="5">
    <source>
        <dbReference type="EMBL" id="WTP91503.1"/>
    </source>
</evidence>
<feature type="region of interest" description="Disordered" evidence="3">
    <location>
        <begin position="863"/>
        <end position="884"/>
    </location>
</feature>